<dbReference type="PANTHER" id="PTHR43586">
    <property type="entry name" value="CYSTEINE DESULFURASE"/>
    <property type="match status" value="1"/>
</dbReference>
<dbReference type="InterPro" id="IPR015424">
    <property type="entry name" value="PyrdxlP-dep_Trfase"/>
</dbReference>
<dbReference type="SUPFAM" id="SSF53383">
    <property type="entry name" value="PLP-dependent transferases"/>
    <property type="match status" value="1"/>
</dbReference>
<dbReference type="PROSITE" id="PS00595">
    <property type="entry name" value="AA_TRANSFER_CLASS_5"/>
    <property type="match status" value="1"/>
</dbReference>
<sequence length="261" mass="29150">MQSSLNVEKIRRDFPIFKNNPDLIFLDNASTTQKPQQVIDTLTHYYENYNSNIHRGIYTIAEKATAAYEETRDKVAAFIGTEDRQSIVFTRGTTESINLVASSWGQNLKPGDEVLITEMEHHSNIIPWQLICEKTGASLKYIPISEDGMLDLSNPQKYFREKTKIVCVIHQSNVFGTINPIAEIVKMAHDVGALVLVDGAQSVPHHSVDVSKLGCDFFAFSGHKMMGPTGVGVLYAKPELLEEMNPFLGGGEMIREVSMEK</sequence>
<evidence type="ECO:0000313" key="8">
    <source>
        <dbReference type="EMBL" id="SVD35910.1"/>
    </source>
</evidence>
<evidence type="ECO:0000256" key="3">
    <source>
        <dbReference type="ARBA" id="ARBA00012239"/>
    </source>
</evidence>
<dbReference type="GO" id="GO:0006534">
    <property type="term" value="P:cysteine metabolic process"/>
    <property type="evidence" value="ECO:0007669"/>
    <property type="project" value="InterPro"/>
</dbReference>
<name>A0A382UNV9_9ZZZZ</name>
<keyword evidence="4" id="KW-0808">Transferase</keyword>
<dbReference type="GO" id="GO:0031071">
    <property type="term" value="F:cysteine desulfurase activity"/>
    <property type="evidence" value="ECO:0007669"/>
    <property type="project" value="UniProtKB-EC"/>
</dbReference>
<evidence type="ECO:0000256" key="6">
    <source>
        <dbReference type="ARBA" id="ARBA00050776"/>
    </source>
</evidence>
<organism evidence="8">
    <name type="scientific">marine metagenome</name>
    <dbReference type="NCBI Taxonomy" id="408172"/>
    <lineage>
        <taxon>unclassified sequences</taxon>
        <taxon>metagenomes</taxon>
        <taxon>ecological metagenomes</taxon>
    </lineage>
</organism>
<reference evidence="8" key="1">
    <citation type="submission" date="2018-05" db="EMBL/GenBank/DDBJ databases">
        <authorList>
            <person name="Lanie J.A."/>
            <person name="Ng W.-L."/>
            <person name="Kazmierczak K.M."/>
            <person name="Andrzejewski T.M."/>
            <person name="Davidsen T.M."/>
            <person name="Wayne K.J."/>
            <person name="Tettelin H."/>
            <person name="Glass J.I."/>
            <person name="Rusch D."/>
            <person name="Podicherti R."/>
            <person name="Tsui H.-C.T."/>
            <person name="Winkler M.E."/>
        </authorList>
    </citation>
    <scope>NUCLEOTIDE SEQUENCE</scope>
</reference>
<dbReference type="InterPro" id="IPR010970">
    <property type="entry name" value="Cys_dSase_SufS"/>
</dbReference>
<evidence type="ECO:0000256" key="2">
    <source>
        <dbReference type="ARBA" id="ARBA00010447"/>
    </source>
</evidence>
<dbReference type="PANTHER" id="PTHR43586:SF8">
    <property type="entry name" value="CYSTEINE DESULFURASE 1, CHLOROPLASTIC"/>
    <property type="match status" value="1"/>
</dbReference>
<keyword evidence="5" id="KW-0663">Pyridoxal phosphate</keyword>
<proteinExistence type="inferred from homology"/>
<protein>
    <recommendedName>
        <fullName evidence="3">cysteine desulfurase</fullName>
        <ecNumber evidence="3">2.8.1.7</ecNumber>
    </recommendedName>
</protein>
<dbReference type="GO" id="GO:0030170">
    <property type="term" value="F:pyridoxal phosphate binding"/>
    <property type="evidence" value="ECO:0007669"/>
    <property type="project" value="InterPro"/>
</dbReference>
<feature type="non-terminal residue" evidence="8">
    <location>
        <position position="261"/>
    </location>
</feature>
<evidence type="ECO:0000256" key="1">
    <source>
        <dbReference type="ARBA" id="ARBA00001933"/>
    </source>
</evidence>
<comment type="cofactor">
    <cofactor evidence="1">
        <name>pyridoxal 5'-phosphate</name>
        <dbReference type="ChEBI" id="CHEBI:597326"/>
    </cofactor>
</comment>
<dbReference type="InterPro" id="IPR000192">
    <property type="entry name" value="Aminotrans_V_dom"/>
</dbReference>
<dbReference type="AlphaFoldDB" id="A0A382UNV9"/>
<evidence type="ECO:0000256" key="4">
    <source>
        <dbReference type="ARBA" id="ARBA00022679"/>
    </source>
</evidence>
<dbReference type="CDD" id="cd06453">
    <property type="entry name" value="SufS_like"/>
    <property type="match status" value="1"/>
</dbReference>
<dbReference type="Pfam" id="PF00266">
    <property type="entry name" value="Aminotran_5"/>
    <property type="match status" value="1"/>
</dbReference>
<dbReference type="InterPro" id="IPR015421">
    <property type="entry name" value="PyrdxlP-dep_Trfase_major"/>
</dbReference>
<dbReference type="InterPro" id="IPR015422">
    <property type="entry name" value="PyrdxlP-dep_Trfase_small"/>
</dbReference>
<feature type="domain" description="Aminotransferase class V" evidence="7">
    <location>
        <begin position="24"/>
        <end position="260"/>
    </location>
</feature>
<dbReference type="Gene3D" id="3.40.640.10">
    <property type="entry name" value="Type I PLP-dependent aspartate aminotransferase-like (Major domain)"/>
    <property type="match status" value="1"/>
</dbReference>
<accession>A0A382UNV9</accession>
<dbReference type="Gene3D" id="3.90.1150.10">
    <property type="entry name" value="Aspartate Aminotransferase, domain 1"/>
    <property type="match status" value="1"/>
</dbReference>
<comment type="similarity">
    <text evidence="2">Belongs to the class-V pyridoxal-phosphate-dependent aminotransferase family. Csd subfamily.</text>
</comment>
<dbReference type="EC" id="2.8.1.7" evidence="3"/>
<dbReference type="InterPro" id="IPR020578">
    <property type="entry name" value="Aminotrans_V_PyrdxlP_BS"/>
</dbReference>
<evidence type="ECO:0000256" key="5">
    <source>
        <dbReference type="ARBA" id="ARBA00022898"/>
    </source>
</evidence>
<gene>
    <name evidence="8" type="ORF">METZ01_LOCUS388764</name>
</gene>
<dbReference type="EMBL" id="UINC01145650">
    <property type="protein sequence ID" value="SVD35910.1"/>
    <property type="molecule type" value="Genomic_DNA"/>
</dbReference>
<comment type="catalytic activity">
    <reaction evidence="6">
        <text>(sulfur carrier)-H + L-cysteine = (sulfur carrier)-SH + L-alanine</text>
        <dbReference type="Rhea" id="RHEA:43892"/>
        <dbReference type="Rhea" id="RHEA-COMP:14737"/>
        <dbReference type="Rhea" id="RHEA-COMP:14739"/>
        <dbReference type="ChEBI" id="CHEBI:29917"/>
        <dbReference type="ChEBI" id="CHEBI:35235"/>
        <dbReference type="ChEBI" id="CHEBI:57972"/>
        <dbReference type="ChEBI" id="CHEBI:64428"/>
        <dbReference type="EC" id="2.8.1.7"/>
    </reaction>
</comment>
<evidence type="ECO:0000259" key="7">
    <source>
        <dbReference type="Pfam" id="PF00266"/>
    </source>
</evidence>